<keyword evidence="2" id="KW-1185">Reference proteome</keyword>
<evidence type="ECO:0000313" key="1">
    <source>
        <dbReference type="EMBL" id="EFA97369.1"/>
    </source>
</evidence>
<dbReference type="AlphaFoldDB" id="D1VZN7"/>
<evidence type="ECO:0000313" key="2">
    <source>
        <dbReference type="Proteomes" id="UP000004001"/>
    </source>
</evidence>
<organism evidence="1 2">
    <name type="scientific">Hoylesella timonensis CRIS 5C-B1</name>
    <dbReference type="NCBI Taxonomy" id="679189"/>
    <lineage>
        <taxon>Bacteria</taxon>
        <taxon>Pseudomonadati</taxon>
        <taxon>Bacteroidota</taxon>
        <taxon>Bacteroidia</taxon>
        <taxon>Bacteroidales</taxon>
        <taxon>Prevotellaceae</taxon>
        <taxon>Hoylesella</taxon>
    </lineage>
</organism>
<name>D1VZN7_9BACT</name>
<reference evidence="1 2" key="1">
    <citation type="submission" date="2009-12" db="EMBL/GenBank/DDBJ databases">
        <title>Genome Sequence of Prevotella timonensis CRIS 5C-B1.</title>
        <authorList>
            <person name="Durkin A.S."/>
            <person name="Madupu R."/>
            <person name="Torralba M."/>
            <person name="Methe B."/>
            <person name="Sutton G."/>
            <person name="Strausberg R.L."/>
            <person name="Nelson K.E."/>
        </authorList>
    </citation>
    <scope>NUCLEOTIDE SEQUENCE [LARGE SCALE GENOMIC DNA]</scope>
    <source>
        <strain evidence="1 2">CRIS 5C-B1</strain>
    </source>
</reference>
<gene>
    <name evidence="1" type="ORF">HMPREF9019_2063</name>
</gene>
<proteinExistence type="predicted"/>
<dbReference type="EMBL" id="ADEF01000039">
    <property type="protein sequence ID" value="EFA97369.1"/>
    <property type="molecule type" value="Genomic_DNA"/>
</dbReference>
<comment type="caution">
    <text evidence="1">The sequence shown here is derived from an EMBL/GenBank/DDBJ whole genome shotgun (WGS) entry which is preliminary data.</text>
</comment>
<protein>
    <submittedName>
        <fullName evidence="1">Uncharacterized protein</fullName>
    </submittedName>
</protein>
<sequence>MHFEVESTLSIVSFSTLTCNSSFVDLILGEQQQTELGSGKNMPLKISIAFNNKNIYKL</sequence>
<dbReference type="Proteomes" id="UP000004001">
    <property type="component" value="Unassembled WGS sequence"/>
</dbReference>
<accession>D1VZN7</accession>